<name>A0A9X0WDC2_9GAMM</name>
<organism evidence="1 2">
    <name type="scientific">Lamprobacter modestohalophilus</name>
    <dbReference type="NCBI Taxonomy" id="1064514"/>
    <lineage>
        <taxon>Bacteria</taxon>
        <taxon>Pseudomonadati</taxon>
        <taxon>Pseudomonadota</taxon>
        <taxon>Gammaproteobacteria</taxon>
        <taxon>Chromatiales</taxon>
        <taxon>Chromatiaceae</taxon>
        <taxon>Lamprobacter</taxon>
    </lineage>
</organism>
<reference evidence="1 2" key="1">
    <citation type="journal article" date="2020" name="Microorganisms">
        <title>Osmotic Adaptation and Compatible Solute Biosynthesis of Phototrophic Bacteria as Revealed from Genome Analyses.</title>
        <authorList>
            <person name="Imhoff J.F."/>
            <person name="Rahn T."/>
            <person name="Kunzel S."/>
            <person name="Keller A."/>
            <person name="Neulinger S.C."/>
        </authorList>
    </citation>
    <scope>NUCLEOTIDE SEQUENCE [LARGE SCALE GENOMIC DNA]</scope>
    <source>
        <strain evidence="1 2">DSM 25653</strain>
    </source>
</reference>
<dbReference type="Proteomes" id="UP001138768">
    <property type="component" value="Unassembled WGS sequence"/>
</dbReference>
<dbReference type="EMBL" id="NRRY01000058">
    <property type="protein sequence ID" value="MBK1621095.1"/>
    <property type="molecule type" value="Genomic_DNA"/>
</dbReference>
<dbReference type="RefSeq" id="WP_200249279.1">
    <property type="nucleotide sequence ID" value="NZ_NRRY01000058.1"/>
</dbReference>
<accession>A0A9X0WDC2</accession>
<gene>
    <name evidence="1" type="ORF">CKO42_22270</name>
</gene>
<dbReference type="AlphaFoldDB" id="A0A9X0WDC2"/>
<evidence type="ECO:0000313" key="1">
    <source>
        <dbReference type="EMBL" id="MBK1621095.1"/>
    </source>
</evidence>
<protein>
    <submittedName>
        <fullName evidence="1">Uncharacterized protein</fullName>
    </submittedName>
</protein>
<evidence type="ECO:0000313" key="2">
    <source>
        <dbReference type="Proteomes" id="UP001138768"/>
    </source>
</evidence>
<proteinExistence type="predicted"/>
<sequence length="110" mass="12576">MAMIVRLKTTHPEYPDLSANQPYFVIGIEADDFRILNDLGMPYVYPCALFDVIDSERPTDWLTDIGDDGEQYAYPAALNAPGFFEDFFDQKPEQTAIFWHELNKVLSHAA</sequence>
<comment type="caution">
    <text evidence="1">The sequence shown here is derived from an EMBL/GenBank/DDBJ whole genome shotgun (WGS) entry which is preliminary data.</text>
</comment>
<keyword evidence="2" id="KW-1185">Reference proteome</keyword>